<evidence type="ECO:0000259" key="15">
    <source>
        <dbReference type="PROSITE" id="PS50885"/>
    </source>
</evidence>
<evidence type="ECO:0000256" key="8">
    <source>
        <dbReference type="ARBA" id="ARBA00022692"/>
    </source>
</evidence>
<keyword evidence="7" id="KW-0808">Transferase</keyword>
<reference evidence="16" key="2">
    <citation type="submission" date="2022-11" db="EMBL/GenBank/DDBJ databases">
        <title>Role of the vibriolysin VemA secreted by the emergent pathogen Vibrio europaeus in the colonization of Manila clam mucus.</title>
        <authorList>
            <person name="Martinez C."/>
            <person name="Rodriguez S."/>
            <person name="Vences A."/>
            <person name="Barja J.L."/>
            <person name="Toranzo A.E."/>
            <person name="Dubert J."/>
        </authorList>
    </citation>
    <scope>NUCLEOTIDE SEQUENCE</scope>
    <source>
        <strain evidence="16">3454</strain>
    </source>
</reference>
<dbReference type="CDD" id="cd06225">
    <property type="entry name" value="HAMP"/>
    <property type="match status" value="1"/>
</dbReference>
<feature type="transmembrane region" description="Helical" evidence="13">
    <location>
        <begin position="6"/>
        <end position="26"/>
    </location>
</feature>
<dbReference type="PROSITE" id="PS50109">
    <property type="entry name" value="HIS_KIN"/>
    <property type="match status" value="1"/>
</dbReference>
<dbReference type="EC" id="2.7.13.3" evidence="4"/>
<keyword evidence="5" id="KW-0813">Transport</keyword>
<dbReference type="EMBL" id="LUAX01000007">
    <property type="protein sequence ID" value="OAM97953.1"/>
    <property type="molecule type" value="Genomic_DNA"/>
</dbReference>
<dbReference type="InterPro" id="IPR003594">
    <property type="entry name" value="HATPase_dom"/>
</dbReference>
<evidence type="ECO:0000313" key="16">
    <source>
        <dbReference type="EMBL" id="MDC5739176.1"/>
    </source>
</evidence>
<keyword evidence="10 13" id="KW-1133">Transmembrane helix</keyword>
<dbReference type="Proteomes" id="UP001150001">
    <property type="component" value="Unassembled WGS sequence"/>
</dbReference>
<dbReference type="GO" id="GO:0000155">
    <property type="term" value="F:phosphorelay sensor kinase activity"/>
    <property type="evidence" value="ECO:0007669"/>
    <property type="project" value="InterPro"/>
</dbReference>
<keyword evidence="16" id="KW-0067">ATP-binding</keyword>
<keyword evidence="12" id="KW-0924">Ammonia transport</keyword>
<dbReference type="PRINTS" id="PR00344">
    <property type="entry name" value="BCTRLSENSOR"/>
</dbReference>
<keyword evidence="6" id="KW-0597">Phosphoprotein</keyword>
<dbReference type="CDD" id="cd00082">
    <property type="entry name" value="HisKA"/>
    <property type="match status" value="1"/>
</dbReference>
<evidence type="ECO:0000256" key="9">
    <source>
        <dbReference type="ARBA" id="ARBA00022777"/>
    </source>
</evidence>
<evidence type="ECO:0000256" key="1">
    <source>
        <dbReference type="ARBA" id="ARBA00000085"/>
    </source>
</evidence>
<dbReference type="InterPro" id="IPR003660">
    <property type="entry name" value="HAMP_dom"/>
</dbReference>
<comment type="caution">
    <text evidence="17">The sequence shown here is derived from an EMBL/GenBank/DDBJ whole genome shotgun (WGS) entry which is preliminary data.</text>
</comment>
<evidence type="ECO:0000256" key="6">
    <source>
        <dbReference type="ARBA" id="ARBA00022553"/>
    </source>
</evidence>
<evidence type="ECO:0000256" key="5">
    <source>
        <dbReference type="ARBA" id="ARBA00022448"/>
    </source>
</evidence>
<feature type="transmembrane region" description="Helical" evidence="13">
    <location>
        <begin position="112"/>
        <end position="131"/>
    </location>
</feature>
<sequence length="761" mass="84105">MADKELISLLWLLGCTCIALFMQAGFTLIETGSVRAKNSVNVAMKNLADFIVVTVAYIVFGYHLSQGDSLLSFETLAMDNEHLPKLLFNVMFVTTAATIVSGCVAERMSYKGYIYTSFFIAVITYPIASYLTWNPYSWLNSSGFYDFAGGTTVHVVGGMIGLIGTMIVGPRKGRFDKKSVREIPSYSHTLVTLGVFLMLFAWLGFNGGSLYTFDLRVPKILFNTLVCGAIAGCTTLFWLHHYRHVPVFVVLNSVLGGLVIVTAGADIMGMIDLLVLGMFASACVILGDRMLIKAKIDDPVGAIPVHLFCGGVGTLYAGFKLGWIENQDVVNQLLMQVIGLVIVAGWAALNAATIFMLLRKMHLDRVTEREEEVGLNFSEHGVRMSWLETVNTIEQISQHGDYSRRVPIEFGTEAGDVAISFNNLMDRLESNIDVLHQVAKGNLEDLDVTPSSDRDIMSNSLKTMILGLRSLIDDVEGQLQKQASQGDPHTLQALIERFKRTQDQLMEAEKMSALSGMVVGVAHELNTPLGVSVTSLSILNDRLFSIQKSFQDKTISQDDLTEFLSVANQCMEMLITNINRSVELVSKLKSVDQKMTVEEPKLIELSQLFRDVLTHTEELFDEHNISARLECDEKLRVYVAPISLACVIEELLTNSALHAFSGELHSQREVRLVASQDHQNTYISVEDNGNGISEQDQSKIFQPFFTTLRARGGTGLGMHMVYNICSQKLAANIELESTLGVGTKFVITLENRIEPEARAPA</sequence>
<feature type="transmembrane region" description="Helical" evidence="13">
    <location>
        <begin position="86"/>
        <end position="105"/>
    </location>
</feature>
<dbReference type="SUPFAM" id="SSF55874">
    <property type="entry name" value="ATPase domain of HSP90 chaperone/DNA topoisomerase II/histidine kinase"/>
    <property type="match status" value="1"/>
</dbReference>
<evidence type="ECO:0000313" key="18">
    <source>
        <dbReference type="Proteomes" id="UP000094761"/>
    </source>
</evidence>
<evidence type="ECO:0000256" key="13">
    <source>
        <dbReference type="SAM" id="Phobius"/>
    </source>
</evidence>
<dbReference type="Pfam" id="PF02518">
    <property type="entry name" value="HATPase_c"/>
    <property type="match status" value="1"/>
</dbReference>
<keyword evidence="8 13" id="KW-0812">Transmembrane</keyword>
<feature type="transmembrane region" description="Helical" evidence="13">
    <location>
        <begin position="151"/>
        <end position="169"/>
    </location>
</feature>
<evidence type="ECO:0000256" key="10">
    <source>
        <dbReference type="ARBA" id="ARBA00022989"/>
    </source>
</evidence>
<feature type="transmembrane region" description="Helical" evidence="13">
    <location>
        <begin position="245"/>
        <end position="261"/>
    </location>
</feature>
<evidence type="ECO:0000256" key="3">
    <source>
        <dbReference type="ARBA" id="ARBA00005887"/>
    </source>
</evidence>
<protein>
    <recommendedName>
        <fullName evidence="4">histidine kinase</fullName>
        <ecNumber evidence="4">2.7.13.3</ecNumber>
    </recommendedName>
</protein>
<dbReference type="PROSITE" id="PS01219">
    <property type="entry name" value="AMMONIUM_TRANSP"/>
    <property type="match status" value="1"/>
</dbReference>
<feature type="transmembrane region" description="Helical" evidence="13">
    <location>
        <begin position="190"/>
        <end position="208"/>
    </location>
</feature>
<comment type="similarity">
    <text evidence="3">Belongs to the ammonia transporter channel (TC 1.A.11.2) family.</text>
</comment>
<dbReference type="InterPro" id="IPR003661">
    <property type="entry name" value="HisK_dim/P_dom"/>
</dbReference>
<dbReference type="AlphaFoldDB" id="A0A178J736"/>
<dbReference type="InterPro" id="IPR024041">
    <property type="entry name" value="NH4_transpt_AmtB-like_dom"/>
</dbReference>
<feature type="domain" description="Histidine kinase" evidence="14">
    <location>
        <begin position="520"/>
        <end position="753"/>
    </location>
</feature>
<feature type="transmembrane region" description="Helical" evidence="13">
    <location>
        <begin position="299"/>
        <end position="317"/>
    </location>
</feature>
<keyword evidence="11 13" id="KW-0472">Membrane</keyword>
<dbReference type="InterPro" id="IPR036890">
    <property type="entry name" value="HATPase_C_sf"/>
</dbReference>
<dbReference type="SUPFAM" id="SSF47384">
    <property type="entry name" value="Homodimeric domain of signal transducing histidine kinase"/>
    <property type="match status" value="1"/>
</dbReference>
<organism evidence="17 18">
    <name type="scientific">Vibrio europaeus</name>
    <dbReference type="NCBI Taxonomy" id="300876"/>
    <lineage>
        <taxon>Bacteria</taxon>
        <taxon>Pseudomonadati</taxon>
        <taxon>Pseudomonadota</taxon>
        <taxon>Gammaproteobacteria</taxon>
        <taxon>Vibrionales</taxon>
        <taxon>Vibrionaceae</taxon>
        <taxon>Vibrio</taxon>
        <taxon>Vibrio oreintalis group</taxon>
    </lineage>
</organism>
<evidence type="ECO:0000259" key="14">
    <source>
        <dbReference type="PROSITE" id="PS50109"/>
    </source>
</evidence>
<dbReference type="Gene3D" id="1.10.3430.10">
    <property type="entry name" value="Ammonium transporter AmtB like domains"/>
    <property type="match status" value="1"/>
</dbReference>
<reference evidence="17 18" key="1">
    <citation type="submission" date="2016-03" db="EMBL/GenBank/DDBJ databases">
        <title>Draft genome sequence of the Vibrio tubiashii subs. europaeus.</title>
        <authorList>
            <person name="Spinard E."/>
            <person name="Dubert J."/>
            <person name="Nelson D.R."/>
            <person name="Barja J.L."/>
        </authorList>
    </citation>
    <scope>NUCLEOTIDE SEQUENCE [LARGE SCALE GENOMIC DNA]</scope>
    <source>
        <strain evidence="18">PP-638</strain>
        <strain evidence="17">PP2-638</strain>
    </source>
</reference>
<keyword evidence="9" id="KW-0418">Kinase</keyword>
<feature type="transmembrane region" description="Helical" evidence="13">
    <location>
        <begin position="337"/>
        <end position="358"/>
    </location>
</feature>
<dbReference type="Gene3D" id="1.10.287.130">
    <property type="match status" value="1"/>
</dbReference>
<feature type="domain" description="HAMP" evidence="15">
    <location>
        <begin position="390"/>
        <end position="433"/>
    </location>
</feature>
<comment type="subcellular location">
    <subcellularLocation>
        <location evidence="2">Membrane</location>
        <topology evidence="2">Multi-pass membrane protein</topology>
    </subcellularLocation>
</comment>
<evidence type="ECO:0000313" key="19">
    <source>
        <dbReference type="Proteomes" id="UP001150001"/>
    </source>
</evidence>
<dbReference type="PANTHER" id="PTHR11730:SF6">
    <property type="entry name" value="AMMONIUM TRANSPORTER"/>
    <property type="match status" value="1"/>
</dbReference>
<dbReference type="InterPro" id="IPR005467">
    <property type="entry name" value="His_kinase_dom"/>
</dbReference>
<evidence type="ECO:0000256" key="11">
    <source>
        <dbReference type="ARBA" id="ARBA00023136"/>
    </source>
</evidence>
<dbReference type="GeneID" id="78078155"/>
<dbReference type="GO" id="GO:0008519">
    <property type="term" value="F:ammonium channel activity"/>
    <property type="evidence" value="ECO:0007669"/>
    <property type="project" value="InterPro"/>
</dbReference>
<accession>A0A178J736</accession>
<dbReference type="InterPro" id="IPR029020">
    <property type="entry name" value="Ammonium/urea_transptr"/>
</dbReference>
<dbReference type="OrthoDB" id="2521613at2"/>
<dbReference type="InterPro" id="IPR018047">
    <property type="entry name" value="Ammonium_transpt_CS"/>
</dbReference>
<proteinExistence type="inferred from homology"/>
<dbReference type="Pfam" id="PF00909">
    <property type="entry name" value="Ammonium_transp"/>
    <property type="match status" value="1"/>
</dbReference>
<keyword evidence="16" id="KW-0547">Nucleotide-binding</keyword>
<dbReference type="GO" id="GO:0097272">
    <property type="term" value="P:ammonium homeostasis"/>
    <property type="evidence" value="ECO:0007669"/>
    <property type="project" value="TreeGrafter"/>
</dbReference>
<dbReference type="Proteomes" id="UP000094761">
    <property type="component" value="Unassembled WGS sequence"/>
</dbReference>
<feature type="transmembrane region" description="Helical" evidence="13">
    <location>
        <begin position="47"/>
        <end position="66"/>
    </location>
</feature>
<comment type="catalytic activity">
    <reaction evidence="1">
        <text>ATP + protein L-histidine = ADP + protein N-phospho-L-histidine.</text>
        <dbReference type="EC" id="2.7.13.3"/>
    </reaction>
</comment>
<dbReference type="EMBL" id="JAPFIT010000010">
    <property type="protein sequence ID" value="MDC5739176.1"/>
    <property type="molecule type" value="Genomic_DNA"/>
</dbReference>
<feature type="transmembrane region" description="Helical" evidence="13">
    <location>
        <begin position="220"/>
        <end position="238"/>
    </location>
</feature>
<evidence type="ECO:0000313" key="17">
    <source>
        <dbReference type="EMBL" id="OAM97953.1"/>
    </source>
</evidence>
<dbReference type="SMART" id="SM00387">
    <property type="entry name" value="HATPase_c"/>
    <property type="match status" value="1"/>
</dbReference>
<dbReference type="RefSeq" id="WP_069669115.1">
    <property type="nucleotide sequence ID" value="NZ_JAPFIM010000018.1"/>
</dbReference>
<dbReference type="GO" id="GO:0016020">
    <property type="term" value="C:membrane"/>
    <property type="evidence" value="ECO:0007669"/>
    <property type="project" value="UniProtKB-SubCell"/>
</dbReference>
<dbReference type="InterPro" id="IPR004358">
    <property type="entry name" value="Sig_transdc_His_kin-like_C"/>
</dbReference>
<keyword evidence="19" id="KW-1185">Reference proteome</keyword>
<evidence type="ECO:0000256" key="4">
    <source>
        <dbReference type="ARBA" id="ARBA00012438"/>
    </source>
</evidence>
<dbReference type="InterPro" id="IPR036097">
    <property type="entry name" value="HisK_dim/P_sf"/>
</dbReference>
<dbReference type="PANTHER" id="PTHR11730">
    <property type="entry name" value="AMMONIUM TRANSPORTER"/>
    <property type="match status" value="1"/>
</dbReference>
<evidence type="ECO:0000256" key="7">
    <source>
        <dbReference type="ARBA" id="ARBA00022679"/>
    </source>
</evidence>
<evidence type="ECO:0000256" key="2">
    <source>
        <dbReference type="ARBA" id="ARBA00004141"/>
    </source>
</evidence>
<dbReference type="GO" id="GO:0005524">
    <property type="term" value="F:ATP binding"/>
    <property type="evidence" value="ECO:0007669"/>
    <property type="project" value="UniProtKB-KW"/>
</dbReference>
<dbReference type="PROSITE" id="PS50885">
    <property type="entry name" value="HAMP"/>
    <property type="match status" value="1"/>
</dbReference>
<dbReference type="Gene3D" id="3.30.565.10">
    <property type="entry name" value="Histidine kinase-like ATPase, C-terminal domain"/>
    <property type="match status" value="1"/>
</dbReference>
<name>A0A178J736_9VIBR</name>
<evidence type="ECO:0000256" key="12">
    <source>
        <dbReference type="ARBA" id="ARBA00023177"/>
    </source>
</evidence>
<dbReference type="SUPFAM" id="SSF111352">
    <property type="entry name" value="Ammonium transporter"/>
    <property type="match status" value="1"/>
</dbReference>
<gene>
    <name evidence="17" type="ORF">AZ468_20720</name>
    <name evidence="16" type="ORF">OPW20_03800</name>
</gene>